<dbReference type="RefSeq" id="WP_092406138.1">
    <property type="nucleotide sequence ID" value="NZ_FOVF01000006.1"/>
</dbReference>
<feature type="transmembrane region" description="Helical" evidence="6">
    <location>
        <begin position="701"/>
        <end position="724"/>
    </location>
</feature>
<dbReference type="Pfam" id="PF02687">
    <property type="entry name" value="FtsX"/>
    <property type="match status" value="2"/>
</dbReference>
<protein>
    <submittedName>
        <fullName evidence="8">Putative ABC transport system permease protein</fullName>
    </submittedName>
</protein>
<evidence type="ECO:0000313" key="8">
    <source>
        <dbReference type="EMBL" id="SFN17122.1"/>
    </source>
</evidence>
<dbReference type="GO" id="GO:0005886">
    <property type="term" value="C:plasma membrane"/>
    <property type="evidence" value="ECO:0007669"/>
    <property type="project" value="UniProtKB-SubCell"/>
</dbReference>
<evidence type="ECO:0000256" key="1">
    <source>
        <dbReference type="ARBA" id="ARBA00004651"/>
    </source>
</evidence>
<keyword evidence="9" id="KW-1185">Reference proteome</keyword>
<feature type="transmembrane region" description="Helical" evidence="6">
    <location>
        <begin position="388"/>
        <end position="406"/>
    </location>
</feature>
<dbReference type="PANTHER" id="PTHR30287">
    <property type="entry name" value="MEMBRANE COMPONENT OF PREDICTED ABC SUPERFAMILY METABOLITE UPTAKE TRANSPORTER"/>
    <property type="match status" value="1"/>
</dbReference>
<reference evidence="8 9" key="1">
    <citation type="submission" date="2016-10" db="EMBL/GenBank/DDBJ databases">
        <authorList>
            <person name="de Groot N.N."/>
        </authorList>
    </citation>
    <scope>NUCLEOTIDE SEQUENCE [LARGE SCALE GENOMIC DNA]</scope>
    <source>
        <strain evidence="8 9">CGMCC 1.7659</strain>
    </source>
</reference>
<feature type="transmembrane region" description="Helical" evidence="6">
    <location>
        <begin position="253"/>
        <end position="276"/>
    </location>
</feature>
<evidence type="ECO:0000256" key="3">
    <source>
        <dbReference type="ARBA" id="ARBA00022692"/>
    </source>
</evidence>
<feature type="domain" description="ABC3 transporter permease C-terminal" evidence="7">
    <location>
        <begin position="706"/>
        <end position="819"/>
    </location>
</feature>
<keyword evidence="2" id="KW-1003">Cell membrane</keyword>
<feature type="transmembrane region" description="Helical" evidence="6">
    <location>
        <begin position="297"/>
        <end position="321"/>
    </location>
</feature>
<dbReference type="EMBL" id="FOVF01000006">
    <property type="protein sequence ID" value="SFN17122.1"/>
    <property type="molecule type" value="Genomic_DNA"/>
</dbReference>
<gene>
    <name evidence="8" type="ORF">SAMN05216289_10655</name>
</gene>
<evidence type="ECO:0000259" key="7">
    <source>
        <dbReference type="Pfam" id="PF02687"/>
    </source>
</evidence>
<feature type="transmembrane region" description="Helical" evidence="6">
    <location>
        <begin position="745"/>
        <end position="769"/>
    </location>
</feature>
<evidence type="ECO:0000256" key="4">
    <source>
        <dbReference type="ARBA" id="ARBA00022989"/>
    </source>
</evidence>
<feature type="transmembrane region" description="Helical" evidence="6">
    <location>
        <begin position="412"/>
        <end position="436"/>
    </location>
</feature>
<dbReference type="STRING" id="578942.SAMN05216289_10655"/>
<dbReference type="InterPro" id="IPR038766">
    <property type="entry name" value="Membrane_comp_ABC_pdt"/>
</dbReference>
<dbReference type="AlphaFoldDB" id="A0A1I4WUU8"/>
<dbReference type="Proteomes" id="UP000198575">
    <property type="component" value="Unassembled WGS sequence"/>
</dbReference>
<keyword evidence="5 6" id="KW-0472">Membrane</keyword>
<feature type="transmembrane region" description="Helical" evidence="6">
    <location>
        <begin position="341"/>
        <end position="367"/>
    </location>
</feature>
<dbReference type="InterPro" id="IPR003838">
    <property type="entry name" value="ABC3_permease_C"/>
</dbReference>
<name>A0A1I4WUU8_9GAMM</name>
<organism evidence="8 9">
    <name type="scientific">Dokdonella immobilis</name>
    <dbReference type="NCBI Taxonomy" id="578942"/>
    <lineage>
        <taxon>Bacteria</taxon>
        <taxon>Pseudomonadati</taxon>
        <taxon>Pseudomonadota</taxon>
        <taxon>Gammaproteobacteria</taxon>
        <taxon>Lysobacterales</taxon>
        <taxon>Rhodanobacteraceae</taxon>
        <taxon>Dokdonella</taxon>
    </lineage>
</organism>
<evidence type="ECO:0000256" key="2">
    <source>
        <dbReference type="ARBA" id="ARBA00022475"/>
    </source>
</evidence>
<comment type="subcellular location">
    <subcellularLocation>
        <location evidence="1">Cell membrane</location>
        <topology evidence="1">Multi-pass membrane protein</topology>
    </subcellularLocation>
</comment>
<accession>A0A1I4WUU8</accession>
<dbReference type="PANTHER" id="PTHR30287:SF1">
    <property type="entry name" value="INNER MEMBRANE PROTEIN"/>
    <property type="match status" value="1"/>
</dbReference>
<sequence length="827" mass="86730">MKPVAFAARSLRREFRHGELATLAAALVLAVAALSAVGTLASRVESAILASAAELLGGDLGVSARREALPESFSAEAARLGLASSRSVEFSSVVFAGENSQFSEVRAVDAAFPLRGKLVVADATGSQVVAHAPKRGQVYADRAVLSALAASVGNVLQLGGHDLTIAGEIVAAPGSSVFQFAPTLLMNLDDAESSGLLGIGSRATYRVLVAGNADAISRYAGWAGQNLPAMARLTTVAEAQANLRTAFERGENFLRLAALLAALLAGIAVALAAQRFARRKTEEVALLRCLGASRREIVLALSLELVLLALPACLLGGALGIGMQQVAFLFASELLGGAAPALPLAPAASAFVVGLAVLFGFALPPLLRLRDVEPMRVFRRDLQTRLRRFDALYLLPLLVGGGLILLESGSTKLAGVLAGALGAVAVATLLLSLLLLKGLRASSRKLPGALRFGLANLSRRRALTLIQVGALALSLTALNLLAVVGPSLLDRWRADLPQDTPNYFVLNLQPGQRAEFEQRLAALGASNLSLLPLAAGKLVAINGKPLRASDYAEDSRAGNWIEGEVRVSWSEQLPPSNRIIAGTWPGPDPQAAELSVDRGWFELFRLKLGDSMTLRVGDREVTATVTSVREIDWDSFRVNFFMMLDPAHGDPLPHSLISSFHLPVGNAALATLSRAMPNLSLIDVNSILDRVRDIISRVSSAVTWVLGFSLAAGILVLLAALAATADERRFEIALLRTLGAHGRQLTAAVLGEFAALGLLAGAVAAAGAAGTGIALARNVFRMPDYWPPAVELAGMALASALVVMLAGLAGTRRIARTPPMRVLRYGN</sequence>
<evidence type="ECO:0000313" key="9">
    <source>
        <dbReference type="Proteomes" id="UP000198575"/>
    </source>
</evidence>
<keyword evidence="3 6" id="KW-0812">Transmembrane</keyword>
<keyword evidence="4 6" id="KW-1133">Transmembrane helix</keyword>
<evidence type="ECO:0000256" key="6">
    <source>
        <dbReference type="SAM" id="Phobius"/>
    </source>
</evidence>
<feature type="transmembrane region" description="Helical" evidence="6">
    <location>
        <begin position="789"/>
        <end position="811"/>
    </location>
</feature>
<evidence type="ECO:0000256" key="5">
    <source>
        <dbReference type="ARBA" id="ARBA00023136"/>
    </source>
</evidence>
<proteinExistence type="predicted"/>
<feature type="domain" description="ABC3 transporter permease C-terminal" evidence="7">
    <location>
        <begin position="256"/>
        <end position="373"/>
    </location>
</feature>
<feature type="transmembrane region" description="Helical" evidence="6">
    <location>
        <begin position="462"/>
        <end position="484"/>
    </location>
</feature>
<dbReference type="OrthoDB" id="5292592at2"/>